<sequence length="53" mass="5838">MHKAWGWVRAGRATKQKAARGEKEDAVSTNLRKKHAFSSKPLIIAASSRFVTG</sequence>
<organism evidence="2 3">
    <name type="scientific">Ottowia pentelensis</name>
    <dbReference type="NCBI Taxonomy" id="511108"/>
    <lineage>
        <taxon>Bacteria</taxon>
        <taxon>Pseudomonadati</taxon>
        <taxon>Pseudomonadota</taxon>
        <taxon>Betaproteobacteria</taxon>
        <taxon>Burkholderiales</taxon>
        <taxon>Comamonadaceae</taxon>
        <taxon>Ottowia</taxon>
    </lineage>
</organism>
<dbReference type="Proteomes" id="UP001589834">
    <property type="component" value="Unassembled WGS sequence"/>
</dbReference>
<evidence type="ECO:0000313" key="3">
    <source>
        <dbReference type="Proteomes" id="UP001589834"/>
    </source>
</evidence>
<name>A0ABV6PMR7_9BURK</name>
<feature type="region of interest" description="Disordered" evidence="1">
    <location>
        <begin position="1"/>
        <end position="27"/>
    </location>
</feature>
<dbReference type="EMBL" id="JBHLTN010000002">
    <property type="protein sequence ID" value="MFC0591125.1"/>
    <property type="molecule type" value="Genomic_DNA"/>
</dbReference>
<evidence type="ECO:0000313" key="2">
    <source>
        <dbReference type="EMBL" id="MFC0591125.1"/>
    </source>
</evidence>
<dbReference type="RefSeq" id="WP_377478769.1">
    <property type="nucleotide sequence ID" value="NZ_JBHLTN010000002.1"/>
</dbReference>
<gene>
    <name evidence="2" type="ORF">ACFFGG_01010</name>
</gene>
<reference evidence="2 3" key="1">
    <citation type="submission" date="2024-09" db="EMBL/GenBank/DDBJ databases">
        <authorList>
            <person name="Sun Q."/>
            <person name="Mori K."/>
        </authorList>
    </citation>
    <scope>NUCLEOTIDE SEQUENCE [LARGE SCALE GENOMIC DNA]</scope>
    <source>
        <strain evidence="2 3">NCAIM B.02336</strain>
    </source>
</reference>
<protein>
    <submittedName>
        <fullName evidence="2">Uncharacterized protein</fullName>
    </submittedName>
</protein>
<keyword evidence="3" id="KW-1185">Reference proteome</keyword>
<proteinExistence type="predicted"/>
<accession>A0ABV6PMR7</accession>
<comment type="caution">
    <text evidence="2">The sequence shown here is derived from an EMBL/GenBank/DDBJ whole genome shotgun (WGS) entry which is preliminary data.</text>
</comment>
<evidence type="ECO:0000256" key="1">
    <source>
        <dbReference type="SAM" id="MobiDB-lite"/>
    </source>
</evidence>